<organism evidence="4 5">
    <name type="scientific">Exiguobacterium indicum</name>
    <dbReference type="NCBI Taxonomy" id="296995"/>
    <lineage>
        <taxon>Bacteria</taxon>
        <taxon>Bacillati</taxon>
        <taxon>Bacillota</taxon>
        <taxon>Bacilli</taxon>
        <taxon>Bacillales</taxon>
        <taxon>Bacillales Family XII. Incertae Sedis</taxon>
        <taxon>Exiguobacterium</taxon>
    </lineage>
</organism>
<dbReference type="Gene3D" id="3.50.30.60">
    <property type="entry name" value="LD-carboxypeptidase A C-terminal domain-like"/>
    <property type="match status" value="1"/>
</dbReference>
<dbReference type="InterPro" id="IPR003507">
    <property type="entry name" value="S66_fam"/>
</dbReference>
<evidence type="ECO:0000256" key="1">
    <source>
        <dbReference type="ARBA" id="ARBA00010233"/>
    </source>
</evidence>
<dbReference type="SUPFAM" id="SSF54593">
    <property type="entry name" value="Glyoxalase/Bleomycin resistance protein/Dihydroxybiphenyl dioxygenase"/>
    <property type="match status" value="1"/>
</dbReference>
<dbReference type="InterPro" id="IPR037523">
    <property type="entry name" value="VOC_core"/>
</dbReference>
<dbReference type="OrthoDB" id="9807329at2"/>
<protein>
    <submittedName>
        <fullName evidence="4">Peptidase U61</fullName>
    </submittedName>
</protein>
<dbReference type="PROSITE" id="PS51819">
    <property type="entry name" value="VOC"/>
    <property type="match status" value="1"/>
</dbReference>
<feature type="domain" description="VOC" evidence="3">
    <location>
        <begin position="1"/>
        <end position="115"/>
    </location>
</feature>
<sequence length="434" mass="47706">MLDHVQLAMPKNEEDRARAFYAGLLHMKEVEKPTGVQASGGVWFEDHGAALHLGIEEPFSPAKKAHPGLTVAAFEALSDTLQAAGYPVEHDTRLAPRRRFFTADPFGNRLEIIAAHLPTLTPKKLTDGSHVRLIAPASSLSTVEMKIIDGAIQTLESLGLRVSISQHARAVNPFGSSDPELRVADLHAAFADPNVDAILCVRGGFSTNELVDLLDYELIRTHPKILCGFSDITALSHAILTNTGLVTYSGPMLRAFRDRDAYTIDYFKQVLFGTNPVTIKPSVHWRDTDRGHVITLPNKGPILLSNGQASGRLLGGNLCTLNLLQGTPHFPDLRDTILFLEDDYEVHPATFARDFASLMAQPGAETIRGIVFGRFQLATKMTEEHLRYLISLYPVLEHVPVLANVDFGHTSPLFTFPIGGQVELHDEVIRLHIS</sequence>
<dbReference type="SUPFAM" id="SSF52317">
    <property type="entry name" value="Class I glutamine amidotransferase-like"/>
    <property type="match status" value="1"/>
</dbReference>
<dbReference type="InterPro" id="IPR027478">
    <property type="entry name" value="LdcA_N"/>
</dbReference>
<evidence type="ECO:0000256" key="2">
    <source>
        <dbReference type="ARBA" id="ARBA00022801"/>
    </source>
</evidence>
<dbReference type="RefSeq" id="WP_058265203.1">
    <property type="nucleotide sequence ID" value="NZ_FMYN01000002.1"/>
</dbReference>
<dbReference type="InterPro" id="IPR040921">
    <property type="entry name" value="Peptidase_S66C"/>
</dbReference>
<dbReference type="AlphaFoldDB" id="A0A0V8GGY9"/>
<dbReference type="EMBL" id="LNQL01000002">
    <property type="protein sequence ID" value="KSU49423.1"/>
    <property type="molecule type" value="Genomic_DNA"/>
</dbReference>
<dbReference type="InterPro" id="IPR040449">
    <property type="entry name" value="Peptidase_S66_N"/>
</dbReference>
<dbReference type="PANTHER" id="PTHR30237">
    <property type="entry name" value="MURAMOYLTETRAPEPTIDE CARBOXYPEPTIDASE"/>
    <property type="match status" value="1"/>
</dbReference>
<dbReference type="Pfam" id="PF17676">
    <property type="entry name" value="Peptidase_S66C"/>
    <property type="match status" value="1"/>
</dbReference>
<comment type="caution">
    <text evidence="4">The sequence shown here is derived from an EMBL/GenBank/DDBJ whole genome shotgun (WGS) entry which is preliminary data.</text>
</comment>
<comment type="similarity">
    <text evidence="1">Belongs to the peptidase S66 family.</text>
</comment>
<dbReference type="Gene3D" id="3.40.50.10740">
    <property type="entry name" value="Class I glutamine amidotransferase-like"/>
    <property type="match status" value="1"/>
</dbReference>
<name>A0A0V8GGY9_9BACL</name>
<dbReference type="GO" id="GO:0016787">
    <property type="term" value="F:hydrolase activity"/>
    <property type="evidence" value="ECO:0007669"/>
    <property type="project" value="UniProtKB-KW"/>
</dbReference>
<dbReference type="PANTHER" id="PTHR30237:SF6">
    <property type="entry name" value="CARBOXYPEPTIDASE YOCD-RELATED"/>
    <property type="match status" value="1"/>
</dbReference>
<dbReference type="Pfam" id="PF02016">
    <property type="entry name" value="Peptidase_S66"/>
    <property type="match status" value="1"/>
</dbReference>
<dbReference type="SUPFAM" id="SSF141986">
    <property type="entry name" value="LD-carboxypeptidase A C-terminal domain-like"/>
    <property type="match status" value="1"/>
</dbReference>
<evidence type="ECO:0000313" key="5">
    <source>
        <dbReference type="Proteomes" id="UP000053797"/>
    </source>
</evidence>
<dbReference type="Proteomes" id="UP000053797">
    <property type="component" value="Unassembled WGS sequence"/>
</dbReference>
<evidence type="ECO:0000259" key="3">
    <source>
        <dbReference type="PROSITE" id="PS51819"/>
    </source>
</evidence>
<dbReference type="Pfam" id="PF00903">
    <property type="entry name" value="Glyoxalase"/>
    <property type="match status" value="1"/>
</dbReference>
<dbReference type="InterPro" id="IPR027461">
    <property type="entry name" value="Carboxypeptidase_A_C_sf"/>
</dbReference>
<gene>
    <name evidence="4" type="ORF">AS033_08630</name>
</gene>
<dbReference type="InterPro" id="IPR029068">
    <property type="entry name" value="Glyas_Bleomycin-R_OHBP_Dase"/>
</dbReference>
<keyword evidence="2" id="KW-0378">Hydrolase</keyword>
<dbReference type="Gene3D" id="3.10.180.10">
    <property type="entry name" value="2,3-Dihydroxybiphenyl 1,2-Dioxygenase, domain 1"/>
    <property type="match status" value="1"/>
</dbReference>
<accession>A0A0V8GGY9</accession>
<reference evidence="4 5" key="1">
    <citation type="journal article" date="2015" name="Int. J. Syst. Evol. Microbiol.">
        <title>Exiguobacterium enclense sp. nov., isolated from sediment.</title>
        <authorList>
            <person name="Dastager S.G."/>
            <person name="Mawlankar R."/>
            <person name="Sonalkar V.V."/>
            <person name="Thorat M.N."/>
            <person name="Mual P."/>
            <person name="Verma A."/>
            <person name="Krishnamurthi S."/>
            <person name="Tang S.K."/>
            <person name="Li W.J."/>
        </authorList>
    </citation>
    <scope>NUCLEOTIDE SEQUENCE [LARGE SCALE GENOMIC DNA]</scope>
    <source>
        <strain evidence="4 5">NIO-1109</strain>
    </source>
</reference>
<dbReference type="CDD" id="cd07062">
    <property type="entry name" value="Peptidase_S66_mccF_like"/>
    <property type="match status" value="1"/>
</dbReference>
<dbReference type="InterPro" id="IPR029062">
    <property type="entry name" value="Class_I_gatase-like"/>
</dbReference>
<proteinExistence type="inferred from homology"/>
<evidence type="ECO:0000313" key="4">
    <source>
        <dbReference type="EMBL" id="KSU49423.1"/>
    </source>
</evidence>
<dbReference type="InterPro" id="IPR004360">
    <property type="entry name" value="Glyas_Fos-R_dOase_dom"/>
</dbReference>